<comment type="caution">
    <text evidence="2">The sequence shown here is derived from an EMBL/GenBank/DDBJ whole genome shotgun (WGS) entry which is preliminary data.</text>
</comment>
<keyword evidence="1" id="KW-1133">Transmembrane helix</keyword>
<keyword evidence="1" id="KW-0472">Membrane</keyword>
<protein>
    <submittedName>
        <fullName evidence="2">IS5 family transposase</fullName>
    </submittedName>
</protein>
<gene>
    <name evidence="2" type="ORF">FIB18_24155</name>
</gene>
<proteinExistence type="predicted"/>
<feature type="non-terminal residue" evidence="2">
    <location>
        <position position="1"/>
    </location>
</feature>
<name>A0A5C5CBQ9_9HYPH</name>
<dbReference type="EMBL" id="VEWK01000032">
    <property type="protein sequence ID" value="TNV08638.1"/>
    <property type="molecule type" value="Genomic_DNA"/>
</dbReference>
<evidence type="ECO:0000313" key="2">
    <source>
        <dbReference type="EMBL" id="TNV08638.1"/>
    </source>
</evidence>
<dbReference type="Proteomes" id="UP000313390">
    <property type="component" value="Unassembled WGS sequence"/>
</dbReference>
<organism evidence="2 3">
    <name type="scientific">Brucella pecoris</name>
    <dbReference type="NCBI Taxonomy" id="867683"/>
    <lineage>
        <taxon>Bacteria</taxon>
        <taxon>Pseudomonadati</taxon>
        <taxon>Pseudomonadota</taxon>
        <taxon>Alphaproteobacteria</taxon>
        <taxon>Hyphomicrobiales</taxon>
        <taxon>Brucellaceae</taxon>
        <taxon>Brucella/Ochrobactrum group</taxon>
        <taxon>Brucella</taxon>
    </lineage>
</organism>
<dbReference type="AlphaFoldDB" id="A0A5C5CBQ9"/>
<sequence length="30" mass="3394">ATRYDHTASSFLGFALLGCIRLWIRFVHAA</sequence>
<accession>A0A5C5CBQ9</accession>
<keyword evidence="1" id="KW-0812">Transmembrane</keyword>
<feature type="transmembrane region" description="Helical" evidence="1">
    <location>
        <begin position="6"/>
        <end position="24"/>
    </location>
</feature>
<evidence type="ECO:0000313" key="3">
    <source>
        <dbReference type="Proteomes" id="UP000313390"/>
    </source>
</evidence>
<reference evidence="2 3" key="1">
    <citation type="journal article" date="2011" name="Int. J. Syst. Evol. Microbiol.">
        <title>Ochrobactrum pecoris sp. nov., isolated from farm animals.</title>
        <authorList>
            <person name="Kampfer P."/>
            <person name="Huber B."/>
            <person name="Busse H.J."/>
            <person name="Scholz H.C."/>
            <person name="Tomaso H."/>
            <person name="Hotzel H."/>
            <person name="Melzer F."/>
        </authorList>
    </citation>
    <scope>NUCLEOTIDE SEQUENCE [LARGE SCALE GENOMIC DNA]</scope>
    <source>
        <strain evidence="2 3">08RB2639</strain>
    </source>
</reference>
<evidence type="ECO:0000256" key="1">
    <source>
        <dbReference type="SAM" id="Phobius"/>
    </source>
</evidence>